<proteinExistence type="predicted"/>
<evidence type="ECO:0000256" key="1">
    <source>
        <dbReference type="SAM" id="Coils"/>
    </source>
</evidence>
<gene>
    <name evidence="3" type="ORF">DEM34_03160</name>
</gene>
<comment type="caution">
    <text evidence="3">The sequence shown here is derived from an EMBL/GenBank/DDBJ whole genome shotgun (WGS) entry which is preliminary data.</text>
</comment>
<accession>A0A2U2N787</accession>
<organism evidence="3 4">
    <name type="scientific">Sediminicurvatus halobius</name>
    <dbReference type="NCBI Taxonomy" id="2182432"/>
    <lineage>
        <taxon>Bacteria</taxon>
        <taxon>Pseudomonadati</taxon>
        <taxon>Pseudomonadota</taxon>
        <taxon>Gammaproteobacteria</taxon>
        <taxon>Chromatiales</taxon>
        <taxon>Ectothiorhodospiraceae</taxon>
        <taxon>Sediminicurvatus</taxon>
    </lineage>
</organism>
<protein>
    <submittedName>
        <fullName evidence="3">Pilus assembly protein PilN</fullName>
    </submittedName>
</protein>
<name>A0A2U2N787_9GAMM</name>
<dbReference type="GO" id="GO:0043107">
    <property type="term" value="P:type IV pilus-dependent motility"/>
    <property type="evidence" value="ECO:0007669"/>
    <property type="project" value="TreeGrafter"/>
</dbReference>
<keyword evidence="2" id="KW-0812">Transmembrane</keyword>
<keyword evidence="2" id="KW-0472">Membrane</keyword>
<keyword evidence="1" id="KW-0175">Coiled coil</keyword>
<evidence type="ECO:0000256" key="2">
    <source>
        <dbReference type="SAM" id="Phobius"/>
    </source>
</evidence>
<dbReference type="Pfam" id="PF05137">
    <property type="entry name" value="PilN"/>
    <property type="match status" value="1"/>
</dbReference>
<sequence length="192" mass="22006">MTTRINLLPWREERRKKRERDFYGMLGGALALGALVWFGVHTHLEGRIGYQNDRNAFIEREISRLERQIVRIRELESTKEQLIARMNVIQRLQQGRPEVVHLFEQFAITPPDGLYLDSIRQSGADVTMTGVAESNARVSNFMENLEASEWLEDPDLSVIEVEQREGTRVSNFTLTVTRERADDATDGDGEGS</sequence>
<feature type="coiled-coil region" evidence="1">
    <location>
        <begin position="55"/>
        <end position="92"/>
    </location>
</feature>
<evidence type="ECO:0000313" key="4">
    <source>
        <dbReference type="Proteomes" id="UP000245474"/>
    </source>
</evidence>
<keyword evidence="2" id="KW-1133">Transmembrane helix</keyword>
<dbReference type="Proteomes" id="UP000245474">
    <property type="component" value="Unassembled WGS sequence"/>
</dbReference>
<dbReference type="InterPro" id="IPR007813">
    <property type="entry name" value="PilN"/>
</dbReference>
<dbReference type="InterPro" id="IPR052534">
    <property type="entry name" value="Extracell_DNA_Util/SecSys_Comp"/>
</dbReference>
<reference evidence="3 4" key="1">
    <citation type="submission" date="2018-05" db="EMBL/GenBank/DDBJ databases">
        <title>Spiribacter halobius sp. nov., a moderately halophilic bacterium isolated from marine solar saltern.</title>
        <authorList>
            <person name="Zheng W.-S."/>
            <person name="Lu D.-C."/>
            <person name="Du Z.-J."/>
        </authorList>
    </citation>
    <scope>NUCLEOTIDE SEQUENCE [LARGE SCALE GENOMIC DNA]</scope>
    <source>
        <strain evidence="3 4">E85</strain>
    </source>
</reference>
<dbReference type="OrthoDB" id="5296173at2"/>
<dbReference type="GO" id="GO:0043683">
    <property type="term" value="P:type IV pilus assembly"/>
    <property type="evidence" value="ECO:0007669"/>
    <property type="project" value="TreeGrafter"/>
</dbReference>
<dbReference type="EMBL" id="QFFI01000004">
    <property type="protein sequence ID" value="PWG64814.1"/>
    <property type="molecule type" value="Genomic_DNA"/>
</dbReference>
<keyword evidence="4" id="KW-1185">Reference proteome</keyword>
<evidence type="ECO:0000313" key="3">
    <source>
        <dbReference type="EMBL" id="PWG64814.1"/>
    </source>
</evidence>
<dbReference type="PANTHER" id="PTHR40278:SF2">
    <property type="entry name" value="TYPE IV PILUS INNER MEMBRANE COMPONENT PILN"/>
    <property type="match status" value="1"/>
</dbReference>
<feature type="transmembrane region" description="Helical" evidence="2">
    <location>
        <begin position="21"/>
        <end position="40"/>
    </location>
</feature>
<dbReference type="PANTHER" id="PTHR40278">
    <property type="entry name" value="DNA UTILIZATION PROTEIN HOFN"/>
    <property type="match status" value="1"/>
</dbReference>
<dbReference type="AlphaFoldDB" id="A0A2U2N787"/>
<dbReference type="RefSeq" id="WP_109676198.1">
    <property type="nucleotide sequence ID" value="NZ_CP086615.1"/>
</dbReference>